<keyword evidence="2" id="KW-1185">Reference proteome</keyword>
<comment type="caution">
    <text evidence="1">The sequence shown here is derived from an EMBL/GenBank/DDBJ whole genome shotgun (WGS) entry which is preliminary data.</text>
</comment>
<name>A0ACC1MFP1_9HYPO</name>
<proteinExistence type="predicted"/>
<gene>
    <name evidence="1" type="ORF">NQ176_g10604</name>
</gene>
<dbReference type="EMBL" id="JANJQO010002979">
    <property type="protein sequence ID" value="KAJ2965461.1"/>
    <property type="molecule type" value="Genomic_DNA"/>
</dbReference>
<organism evidence="1 2">
    <name type="scientific">Zarea fungicola</name>
    <dbReference type="NCBI Taxonomy" id="93591"/>
    <lineage>
        <taxon>Eukaryota</taxon>
        <taxon>Fungi</taxon>
        <taxon>Dikarya</taxon>
        <taxon>Ascomycota</taxon>
        <taxon>Pezizomycotina</taxon>
        <taxon>Sordariomycetes</taxon>
        <taxon>Hypocreomycetidae</taxon>
        <taxon>Hypocreales</taxon>
        <taxon>Cordycipitaceae</taxon>
        <taxon>Zarea</taxon>
    </lineage>
</organism>
<dbReference type="Proteomes" id="UP001143910">
    <property type="component" value="Unassembled WGS sequence"/>
</dbReference>
<accession>A0ACC1MFP1</accession>
<evidence type="ECO:0000313" key="2">
    <source>
        <dbReference type="Proteomes" id="UP001143910"/>
    </source>
</evidence>
<sequence length="335" mass="37128">MDIVLVGTCYLDTILTVPHYPDEDAKLRASTIKRRRGGNCLNSLDVMQQLVAHRERSENGQSSSSRRKAEHRLHLITVLPNRNSGDTQQVIESFGKYSPINFGHSIYRENATEAASCYIIQSKATGSRTLVNYKPLEEMTVGEFVKITGQFSVQGESWWHFEGIIPEITLECIQILRRVLPKAKISVEVEKPGRQGLRELAAEADVIFYSKAWAEASGYDSAETCLKREPRGRASLTICPWGAGGAYAMSHLSGDQIHCPVEQHPDEITVVDSVGAGDTFIAGMLYGLTYCDGYSDGQGESSWDTRRCVRFAVDLATLKVQRDGFTGLADNFVQP</sequence>
<protein>
    <submittedName>
        <fullName evidence="1">Uncharacterized protein</fullName>
    </submittedName>
</protein>
<evidence type="ECO:0000313" key="1">
    <source>
        <dbReference type="EMBL" id="KAJ2965461.1"/>
    </source>
</evidence>
<reference evidence="1" key="1">
    <citation type="submission" date="2022-08" db="EMBL/GenBank/DDBJ databases">
        <title>Genome Sequence of Lecanicillium fungicola.</title>
        <authorList>
            <person name="Buettner E."/>
        </authorList>
    </citation>
    <scope>NUCLEOTIDE SEQUENCE</scope>
    <source>
        <strain evidence="1">Babe33</strain>
    </source>
</reference>